<feature type="compositionally biased region" description="Basic and acidic residues" evidence="1">
    <location>
        <begin position="297"/>
        <end position="311"/>
    </location>
</feature>
<keyword evidence="4" id="KW-1185">Reference proteome</keyword>
<evidence type="ECO:0000313" key="4">
    <source>
        <dbReference type="Proteomes" id="UP000664534"/>
    </source>
</evidence>
<gene>
    <name evidence="3" type="ORF">IMSHALPRED_000903</name>
</gene>
<comment type="caution">
    <text evidence="3">The sequence shown here is derived from an EMBL/GenBank/DDBJ whole genome shotgun (WGS) entry which is preliminary data.</text>
</comment>
<dbReference type="AlphaFoldDB" id="A0A8H3EVE2"/>
<feature type="compositionally biased region" description="Acidic residues" evidence="1">
    <location>
        <begin position="283"/>
        <end position="296"/>
    </location>
</feature>
<feature type="region of interest" description="Disordered" evidence="1">
    <location>
        <begin position="529"/>
        <end position="554"/>
    </location>
</feature>
<dbReference type="InterPro" id="IPR018744">
    <property type="entry name" value="DUF2293"/>
</dbReference>
<dbReference type="PANTHER" id="PTHR38113">
    <property type="match status" value="1"/>
</dbReference>
<feature type="region of interest" description="Disordered" evidence="1">
    <location>
        <begin position="386"/>
        <end position="516"/>
    </location>
</feature>
<feature type="compositionally biased region" description="Basic and acidic residues" evidence="1">
    <location>
        <begin position="492"/>
        <end position="505"/>
    </location>
</feature>
<feature type="compositionally biased region" description="Basic and acidic residues" evidence="1">
    <location>
        <begin position="457"/>
        <end position="466"/>
    </location>
</feature>
<feature type="compositionally biased region" description="Basic and acidic residues" evidence="1">
    <location>
        <begin position="699"/>
        <end position="720"/>
    </location>
</feature>
<protein>
    <recommendedName>
        <fullName evidence="2">DUF2293 domain-containing protein</fullName>
    </recommendedName>
</protein>
<evidence type="ECO:0000259" key="2">
    <source>
        <dbReference type="Pfam" id="PF10056"/>
    </source>
</evidence>
<feature type="region of interest" description="Disordered" evidence="1">
    <location>
        <begin position="1"/>
        <end position="25"/>
    </location>
</feature>
<feature type="compositionally biased region" description="Polar residues" evidence="1">
    <location>
        <begin position="399"/>
        <end position="428"/>
    </location>
</feature>
<evidence type="ECO:0000256" key="1">
    <source>
        <dbReference type="SAM" id="MobiDB-lite"/>
    </source>
</evidence>
<dbReference type="Proteomes" id="UP000664534">
    <property type="component" value="Unassembled WGS sequence"/>
</dbReference>
<name>A0A8H3EVE2_9LECA</name>
<accession>A0A8H3EVE2</accession>
<dbReference type="EMBL" id="CAJPDT010000011">
    <property type="protein sequence ID" value="CAF9913077.1"/>
    <property type="molecule type" value="Genomic_DNA"/>
</dbReference>
<dbReference type="PANTHER" id="PTHR38113:SF1">
    <property type="entry name" value="DUF2293 DOMAIN-CONTAINING PROTEIN"/>
    <property type="match status" value="1"/>
</dbReference>
<dbReference type="Pfam" id="PF10056">
    <property type="entry name" value="DUF2293"/>
    <property type="match status" value="1"/>
</dbReference>
<feature type="region of interest" description="Disordered" evidence="1">
    <location>
        <begin position="281"/>
        <end position="311"/>
    </location>
</feature>
<feature type="region of interest" description="Disordered" evidence="1">
    <location>
        <begin position="137"/>
        <end position="161"/>
    </location>
</feature>
<feature type="region of interest" description="Disordered" evidence="1">
    <location>
        <begin position="694"/>
        <end position="728"/>
    </location>
</feature>
<proteinExistence type="predicted"/>
<feature type="domain" description="DUF2293" evidence="2">
    <location>
        <begin position="181"/>
        <end position="263"/>
    </location>
</feature>
<feature type="region of interest" description="Disordered" evidence="1">
    <location>
        <begin position="913"/>
        <end position="938"/>
    </location>
</feature>
<feature type="region of interest" description="Disordered" evidence="1">
    <location>
        <begin position="950"/>
        <end position="989"/>
    </location>
</feature>
<feature type="compositionally biased region" description="Basic and acidic residues" evidence="1">
    <location>
        <begin position="16"/>
        <end position="25"/>
    </location>
</feature>
<feature type="compositionally biased region" description="Basic and acidic residues" evidence="1">
    <location>
        <begin position="137"/>
        <end position="147"/>
    </location>
</feature>
<dbReference type="OrthoDB" id="5288828at2759"/>
<feature type="compositionally biased region" description="Basic residues" evidence="1">
    <location>
        <begin position="148"/>
        <end position="157"/>
    </location>
</feature>
<organism evidence="3 4">
    <name type="scientific">Imshaugia aleurites</name>
    <dbReference type="NCBI Taxonomy" id="172621"/>
    <lineage>
        <taxon>Eukaryota</taxon>
        <taxon>Fungi</taxon>
        <taxon>Dikarya</taxon>
        <taxon>Ascomycota</taxon>
        <taxon>Pezizomycotina</taxon>
        <taxon>Lecanoromycetes</taxon>
        <taxon>OSLEUM clade</taxon>
        <taxon>Lecanoromycetidae</taxon>
        <taxon>Lecanorales</taxon>
        <taxon>Lecanorineae</taxon>
        <taxon>Parmeliaceae</taxon>
        <taxon>Imshaugia</taxon>
    </lineage>
</organism>
<reference evidence="3" key="1">
    <citation type="submission" date="2021-03" db="EMBL/GenBank/DDBJ databases">
        <authorList>
            <person name="Tagirdzhanova G."/>
        </authorList>
    </citation>
    <scope>NUCLEOTIDE SEQUENCE</scope>
</reference>
<evidence type="ECO:0000313" key="3">
    <source>
        <dbReference type="EMBL" id="CAF9913077.1"/>
    </source>
</evidence>
<sequence>MTRVHERHASAGPSAAERHRRADQGRKASYKVILEEVTDKQKKLKTVLYPEQKAPRGYTFIPAGDPQLTNRCKKLAREDGLTVFIVSTSRHPRQGLSREIHRVGFHFPSVTVEKACDSLGVTLSNSGRVLQSNFAHLEDGQEHDGRSTKQKKQKTKSRNAQPALDISLPQAVIDTSARETIRDLFPNIPNQDLHVIVGRSFQKGKGLVGTVADLSLVRRAQLAVIAHIRHAYTDYDSLLKLVQYNEARRRVEKPCLDRLIQWRGDDDDAGDMDDVLREVIVIPDDDEEDGEGDETQDSLRTRPEETERDSSVEYISEADMQVQPVDYSNINRTIERGDSYSPESDKEIRYLGRNQLRRGRQIQYDQHTLDRMGTHRQRIYEEALDRRRKHPEHQDVTNDHPSLQGFTSSGHNGIHPVSQQPQGRTQPPQFAERLEQRLGRAPVQTRPMPVTRPNDYQADRYSKAKDPSYVLEDQVASSSQQNPRVYKGGLEQPKRIFYPEEDRPDSNGTQLLEGPQVPTRVFYQGERLSIQNNPSQKNREDIYPHGLEPQPRRRSDMVLPSIERDLPDNQGDQTSLQGETRQVNSFHSYQPLNRGTQQLPAPSIVNVDDYEELPSSKRRRIDDQQPINAHSQARTVLIPIERIDDRQFRYERPHEAVYRNDAGHSVSDNRIVPLPPKEERMRPIISRQEFQLAPPITQMERRPERVADRGERYSQPRDHYQAPLSRSENVENLQFPSRAFFAPPEYCNDSSSFSESFQFAPRRHENSDLGFSSRHDVGVIANSDRVYADSDGMMRRLQPLEVAERSMPSRLSDMSINYRQRDDDRRPDRDMYLPFTASDDSHRQMKPLTGTSTFCLFFLVLGFAKFMTNVDEHAGHATRPLTCANDTAKAVFLEDMEPPSKAYSHDISERQPAATNFDHPTTGMQQLPGAQRQSVWPVKQSAMSYRQTNLQYAETGRVNPSERRVPPPASRAALEPWSDTASEHESPLS</sequence>